<dbReference type="AlphaFoldDB" id="A0A418AV79"/>
<protein>
    <submittedName>
        <fullName evidence="1">Uncharacterized protein</fullName>
    </submittedName>
</protein>
<gene>
    <name evidence="1" type="ORF">DYB32_005197</name>
</gene>
<name>A0A418AV79_9STRA</name>
<accession>A0A418AV79</accession>
<comment type="caution">
    <text evidence="1">The sequence shown here is derived from an EMBL/GenBank/DDBJ whole genome shotgun (WGS) entry which is preliminary data.</text>
</comment>
<dbReference type="VEuPathDB" id="FungiDB:H310_07149"/>
<reference evidence="1 2" key="1">
    <citation type="submission" date="2018-08" db="EMBL/GenBank/DDBJ databases">
        <title>Aphanomyces genome sequencing and annotation.</title>
        <authorList>
            <person name="Minardi D."/>
            <person name="Oidtmann B."/>
            <person name="Van Der Giezen M."/>
            <person name="Studholme D.J."/>
        </authorList>
    </citation>
    <scope>NUCLEOTIDE SEQUENCE [LARGE SCALE GENOMIC DNA]</scope>
    <source>
        <strain evidence="1 2">NJM0002</strain>
    </source>
</reference>
<evidence type="ECO:0000313" key="2">
    <source>
        <dbReference type="Proteomes" id="UP000285060"/>
    </source>
</evidence>
<sequence>MASEPAWACVASSAFPLVYSYSKELTLGGQSSRNLEKDHSKLIQALEQQLKVKGRSAANKAETLFFYSHFPFLTSMELDLVLLRLSEQFCASTYGAFAWFSSLIARDSLRSSTSFRVAILALIRRLQVHFPGKSITEPSKITTPFAQLVAQHDLVETRILTLQVLAILAPFARDDQTVHSS</sequence>
<evidence type="ECO:0000313" key="1">
    <source>
        <dbReference type="EMBL" id="RHY29377.1"/>
    </source>
</evidence>
<dbReference type="EMBL" id="QUSY01000449">
    <property type="protein sequence ID" value="RHY29377.1"/>
    <property type="molecule type" value="Genomic_DNA"/>
</dbReference>
<proteinExistence type="predicted"/>
<keyword evidence="2" id="KW-1185">Reference proteome</keyword>
<dbReference type="Proteomes" id="UP000285060">
    <property type="component" value="Unassembled WGS sequence"/>
</dbReference>
<organism evidence="1 2">
    <name type="scientific">Aphanomyces invadans</name>
    <dbReference type="NCBI Taxonomy" id="157072"/>
    <lineage>
        <taxon>Eukaryota</taxon>
        <taxon>Sar</taxon>
        <taxon>Stramenopiles</taxon>
        <taxon>Oomycota</taxon>
        <taxon>Saprolegniomycetes</taxon>
        <taxon>Saprolegniales</taxon>
        <taxon>Verrucalvaceae</taxon>
        <taxon>Aphanomyces</taxon>
    </lineage>
</organism>